<evidence type="ECO:0000256" key="2">
    <source>
        <dbReference type="SAM" id="MobiDB-lite"/>
    </source>
</evidence>
<dbReference type="InterPro" id="IPR018834">
    <property type="entry name" value="DNA/RNA-bd_Est1-type"/>
</dbReference>
<sequence length="1112" mass="122826">MAIPTENSASQTTQDMVQRRFKRVMELEKKLRDSIQAKTPSDPNIWSQMRENYEAIILEDHDFAEGNEIEHALWHLHYKRIEEFRARMRSAVVAAGGSNTAQGGRSVVRREQVNKIRSVFKSFLSEATGFYHELNLKIKAKYGFPVDPFSQQREDYLGSPKDKTSADLRKAQVSCHRCLIYLGDLARYKELHGEGDPSGRDFKVAESYYIQAASLWPASGNPHHQLAILATYMGNELVAVYRYFRSLAVEAPFSTARDNLILIFEKNRQHYSQIREAELALIKQMPPKAAGRGRGRGRGDIKFAAKEEKQDSALVKRIQVNIAEVNKTFRIRFVRLNGILFTRTSLETFDEVYSSAINEFEELITPGTNSEMGIGSNAWASGSTFCGLVVLQLVSILIYTVHNVNAEAESNLSYAEILQRSVLLQNAFTASFGFAGSIIARCLNVEDVFSCPFLPAILVFIEWLACRQDVAMGNESVEEKQASARSLFWTNCVVFLNKLLDLEKIHQDSNGDRLEGEVSFASLSRSNEEEAGSVALWEDFELRGFLPLAPAQLALDFSKRQSLNGKKERNIRVQRILAAGKAVANLLEGSGQGIFFDASMIIFRVAREFPAYKIKKESEAIKPKILKSVNNLDNHVQEGGPDSVKQEPSSIEKPVFSASVATTAKSDSDREQEEADEVIVFKPVVADRHPESAALNLQQSSVTVGASTSLQSPTPAFAPQEFHQIFSSVPSSVPSSTELPFQISRSSSSLAVGRDKSPGVYSNPHEASKLLGSTANTVDHWSTGISLSALGIADSRDSWGMPSYGVPFVNSHASHTSVSDVSQQSTQLTNQPNPLLYRDPEARVLDGIINLNLHQFTGNGTMFDSELPPGNNGKVEFVPSYLSMIPSQDLYSSFPHDSGVSVSTAAVGMPGKLPSGDTSLATVQAYSSQQKMSVEPDATKLDLPSRSEFGTLTSTRSVTSKPSSIPKLSSKKGPVSRPVRHFGPPPGFGPVPSRLLDSSKVDSIQRSSATLNVSEQMIQRTEQPQQDDYSWLDGYTPSNKDGGRKDSVAPHLGYCFLPTSDSLINAATTFPFPGKQVPNMQMCQEQQQRQQLQYNRSQEQSLWSGQFFGRDP</sequence>
<dbReference type="AlphaFoldDB" id="A0AA38FJ19"/>
<dbReference type="InterPro" id="IPR011990">
    <property type="entry name" value="TPR-like_helical_dom_sf"/>
</dbReference>
<dbReference type="PANTHER" id="PTHR15696:SF25">
    <property type="entry name" value="OS08G0305300 PROTEIN"/>
    <property type="match status" value="1"/>
</dbReference>
<dbReference type="SUPFAM" id="SSF48452">
    <property type="entry name" value="TPR-like"/>
    <property type="match status" value="1"/>
</dbReference>
<protein>
    <recommendedName>
        <fullName evidence="7">Protein SMG7</fullName>
    </recommendedName>
</protein>
<evidence type="ECO:0000256" key="1">
    <source>
        <dbReference type="ARBA" id="ARBA00022737"/>
    </source>
</evidence>
<feature type="compositionally biased region" description="Polar residues" evidence="2">
    <location>
        <begin position="948"/>
        <end position="959"/>
    </location>
</feature>
<proteinExistence type="predicted"/>
<feature type="region of interest" description="Disordered" evidence="2">
    <location>
        <begin position="930"/>
        <end position="993"/>
    </location>
</feature>
<organism evidence="5 6">
    <name type="scientific">Taxus chinensis</name>
    <name type="common">Chinese yew</name>
    <name type="synonym">Taxus wallichiana var. chinensis</name>
    <dbReference type="NCBI Taxonomy" id="29808"/>
    <lineage>
        <taxon>Eukaryota</taxon>
        <taxon>Viridiplantae</taxon>
        <taxon>Streptophyta</taxon>
        <taxon>Embryophyta</taxon>
        <taxon>Tracheophyta</taxon>
        <taxon>Spermatophyta</taxon>
        <taxon>Pinopsida</taxon>
        <taxon>Pinidae</taxon>
        <taxon>Conifers II</taxon>
        <taxon>Cupressales</taxon>
        <taxon>Taxaceae</taxon>
        <taxon>Taxus</taxon>
    </lineage>
</organism>
<feature type="compositionally biased region" description="Polar residues" evidence="2">
    <location>
        <begin position="1017"/>
        <end position="1028"/>
    </location>
</feature>
<dbReference type="Pfam" id="PF10373">
    <property type="entry name" value="EST1_DNA_bind"/>
    <property type="match status" value="1"/>
</dbReference>
<dbReference type="PANTHER" id="PTHR15696">
    <property type="entry name" value="SMG-7 SUPPRESSOR WITH MORPHOLOGICAL EFFECT ON GENITALIA PROTEIN 7"/>
    <property type="match status" value="1"/>
</dbReference>
<dbReference type="Gene3D" id="1.25.40.10">
    <property type="entry name" value="Tetratricopeptide repeat domain"/>
    <property type="match status" value="1"/>
</dbReference>
<dbReference type="GO" id="GO:0042162">
    <property type="term" value="F:telomeric DNA binding"/>
    <property type="evidence" value="ECO:0007669"/>
    <property type="project" value="TreeGrafter"/>
</dbReference>
<evidence type="ECO:0000259" key="4">
    <source>
        <dbReference type="Pfam" id="PF10374"/>
    </source>
</evidence>
<name>A0AA38FJ19_TAXCH</name>
<dbReference type="InterPro" id="IPR045153">
    <property type="entry name" value="Est1/Ebs1-like"/>
</dbReference>
<evidence type="ECO:0000313" key="5">
    <source>
        <dbReference type="EMBL" id="KAH9304136.1"/>
    </source>
</evidence>
<feature type="region of interest" description="Disordered" evidence="2">
    <location>
        <begin position="636"/>
        <end position="675"/>
    </location>
</feature>
<gene>
    <name evidence="5" type="ORF">KI387_008540</name>
</gene>
<reference evidence="5 6" key="1">
    <citation type="journal article" date="2021" name="Nat. Plants">
        <title>The Taxus genome provides insights into paclitaxel biosynthesis.</title>
        <authorList>
            <person name="Xiong X."/>
            <person name="Gou J."/>
            <person name="Liao Q."/>
            <person name="Li Y."/>
            <person name="Zhou Q."/>
            <person name="Bi G."/>
            <person name="Li C."/>
            <person name="Du R."/>
            <person name="Wang X."/>
            <person name="Sun T."/>
            <person name="Guo L."/>
            <person name="Liang H."/>
            <person name="Lu P."/>
            <person name="Wu Y."/>
            <person name="Zhang Z."/>
            <person name="Ro D.K."/>
            <person name="Shang Y."/>
            <person name="Huang S."/>
            <person name="Yan J."/>
        </authorList>
    </citation>
    <scope>NUCLEOTIDE SEQUENCE [LARGE SCALE GENOMIC DNA]</scope>
    <source>
        <strain evidence="5">Ta-2019</strain>
    </source>
</reference>
<dbReference type="GO" id="GO:0000184">
    <property type="term" value="P:nuclear-transcribed mRNA catabolic process, nonsense-mediated decay"/>
    <property type="evidence" value="ECO:0007669"/>
    <property type="project" value="TreeGrafter"/>
</dbReference>
<feature type="domain" description="Telomerase activating protein Est1-like N-terminal" evidence="4">
    <location>
        <begin position="69"/>
        <end position="192"/>
    </location>
</feature>
<dbReference type="InterPro" id="IPR019458">
    <property type="entry name" value="Est1-like_N"/>
</dbReference>
<dbReference type="GO" id="GO:0070034">
    <property type="term" value="F:telomerase RNA binding"/>
    <property type="evidence" value="ECO:0007669"/>
    <property type="project" value="TreeGrafter"/>
</dbReference>
<evidence type="ECO:0000313" key="6">
    <source>
        <dbReference type="Proteomes" id="UP000824469"/>
    </source>
</evidence>
<feature type="domain" description="DNA/RNA-binding" evidence="3">
    <location>
        <begin position="205"/>
        <end position="551"/>
    </location>
</feature>
<feature type="region of interest" description="Disordered" evidence="2">
    <location>
        <begin position="1017"/>
        <end position="1046"/>
    </location>
</feature>
<evidence type="ECO:0008006" key="7">
    <source>
        <dbReference type="Google" id="ProtNLM"/>
    </source>
</evidence>
<dbReference type="GO" id="GO:0005697">
    <property type="term" value="C:telomerase holoenzyme complex"/>
    <property type="evidence" value="ECO:0007669"/>
    <property type="project" value="TreeGrafter"/>
</dbReference>
<keyword evidence="6" id="KW-1185">Reference proteome</keyword>
<feature type="compositionally biased region" description="Low complexity" evidence="2">
    <location>
        <begin position="960"/>
        <end position="973"/>
    </location>
</feature>
<evidence type="ECO:0000259" key="3">
    <source>
        <dbReference type="Pfam" id="PF10373"/>
    </source>
</evidence>
<dbReference type="Pfam" id="PF10374">
    <property type="entry name" value="EST1"/>
    <property type="match status" value="1"/>
</dbReference>
<comment type="caution">
    <text evidence="5">The sequence shown here is derived from an EMBL/GenBank/DDBJ whole genome shotgun (WGS) entry which is preliminary data.</text>
</comment>
<keyword evidence="1" id="KW-0677">Repeat</keyword>
<dbReference type="OMA" id="IPRMDDY"/>
<dbReference type="Proteomes" id="UP000824469">
    <property type="component" value="Unassembled WGS sequence"/>
</dbReference>
<dbReference type="FunFam" id="1.25.40.10:FF:000225">
    <property type="entry name" value="Protein SMG7"/>
    <property type="match status" value="1"/>
</dbReference>
<accession>A0AA38FJ19</accession>
<dbReference type="EMBL" id="JAHRHJ020000008">
    <property type="protein sequence ID" value="KAH9304136.1"/>
    <property type="molecule type" value="Genomic_DNA"/>
</dbReference>